<dbReference type="RefSeq" id="XP_033401801.1">
    <property type="nucleotide sequence ID" value="XM_033542869.1"/>
</dbReference>
<reference evidence="1" key="1">
    <citation type="journal article" date="2020" name="Stud. Mycol.">
        <title>101 Dothideomycetes genomes: a test case for predicting lifestyles and emergence of pathogens.</title>
        <authorList>
            <person name="Haridas S."/>
            <person name="Albert R."/>
            <person name="Binder M."/>
            <person name="Bloem J."/>
            <person name="Labutti K."/>
            <person name="Salamov A."/>
            <person name="Andreopoulos B."/>
            <person name="Baker S."/>
            <person name="Barry K."/>
            <person name="Bills G."/>
            <person name="Bluhm B."/>
            <person name="Cannon C."/>
            <person name="Castanera R."/>
            <person name="Culley D."/>
            <person name="Daum C."/>
            <person name="Ezra D."/>
            <person name="Gonzalez J."/>
            <person name="Henrissat B."/>
            <person name="Kuo A."/>
            <person name="Liang C."/>
            <person name="Lipzen A."/>
            <person name="Lutzoni F."/>
            <person name="Magnuson J."/>
            <person name="Mondo S."/>
            <person name="Nolan M."/>
            <person name="Ohm R."/>
            <person name="Pangilinan J."/>
            <person name="Park H.-J."/>
            <person name="Ramirez L."/>
            <person name="Alfaro M."/>
            <person name="Sun H."/>
            <person name="Tritt A."/>
            <person name="Yoshinaga Y."/>
            <person name="Zwiers L.-H."/>
            <person name="Turgeon B."/>
            <person name="Goodwin S."/>
            <person name="Spatafora J."/>
            <person name="Crous P."/>
            <person name="Grigoriev I."/>
        </authorList>
    </citation>
    <scope>NUCLEOTIDE SEQUENCE</scope>
    <source>
        <strain evidence="1">CBS 121167</strain>
    </source>
</reference>
<dbReference type="Gene3D" id="3.30.9.10">
    <property type="entry name" value="D-Amino Acid Oxidase, subunit A, domain 2"/>
    <property type="match status" value="1"/>
</dbReference>
<dbReference type="OrthoDB" id="2219495at2759"/>
<gene>
    <name evidence="1" type="ORF">K452DRAFT_305072</name>
</gene>
<proteinExistence type="predicted"/>
<evidence type="ECO:0000313" key="1">
    <source>
        <dbReference type="EMBL" id="KAF2146089.1"/>
    </source>
</evidence>
<dbReference type="InterPro" id="IPR036188">
    <property type="entry name" value="FAD/NAD-bd_sf"/>
</dbReference>
<sequence>MEAQAVGIEYIQLTAEKYEAYKDNACHTNLATGVNVFTPIGRLLKVLRRSGGMCNSITLPHPDGEVEEEYRPSYLRTVVDDGVEQYLSLEIEAGIRDELREIAPDFAERPFAKTKYCWLKQTTDVEFLICQNPRYEGFQIATGGSLHA</sequence>
<dbReference type="EMBL" id="ML995476">
    <property type="protein sequence ID" value="KAF2146089.1"/>
    <property type="molecule type" value="Genomic_DNA"/>
</dbReference>
<accession>A0A6A6BPM6</accession>
<dbReference type="Gene3D" id="3.50.50.60">
    <property type="entry name" value="FAD/NAD(P)-binding domain"/>
    <property type="match status" value="1"/>
</dbReference>
<name>A0A6A6BPM6_9PEZI</name>
<dbReference type="GeneID" id="54300366"/>
<evidence type="ECO:0000313" key="2">
    <source>
        <dbReference type="Proteomes" id="UP000799438"/>
    </source>
</evidence>
<keyword evidence="2" id="KW-1185">Reference proteome</keyword>
<dbReference type="AlphaFoldDB" id="A0A6A6BPM6"/>
<protein>
    <submittedName>
        <fullName evidence="1">Uncharacterized protein</fullName>
    </submittedName>
</protein>
<organism evidence="1 2">
    <name type="scientific">Aplosporella prunicola CBS 121167</name>
    <dbReference type="NCBI Taxonomy" id="1176127"/>
    <lineage>
        <taxon>Eukaryota</taxon>
        <taxon>Fungi</taxon>
        <taxon>Dikarya</taxon>
        <taxon>Ascomycota</taxon>
        <taxon>Pezizomycotina</taxon>
        <taxon>Dothideomycetes</taxon>
        <taxon>Dothideomycetes incertae sedis</taxon>
        <taxon>Botryosphaeriales</taxon>
        <taxon>Aplosporellaceae</taxon>
        <taxon>Aplosporella</taxon>
    </lineage>
</organism>
<dbReference type="Proteomes" id="UP000799438">
    <property type="component" value="Unassembled WGS sequence"/>
</dbReference>